<dbReference type="RefSeq" id="WP_107867163.1">
    <property type="nucleotide sequence ID" value="NZ_QAON01000053.1"/>
</dbReference>
<feature type="chain" id="PRO_5031359799" evidence="1">
    <location>
        <begin position="19"/>
        <end position="170"/>
    </location>
</feature>
<dbReference type="EMBL" id="QAON01000053">
    <property type="protein sequence ID" value="PTQ85288.1"/>
    <property type="molecule type" value="Genomic_DNA"/>
</dbReference>
<dbReference type="OrthoDB" id="10017516at2"/>
<sequence length="170" mass="18865">MRKIAYIAIFTICSHAIAFDGHNGISFDMTQKQVEAKGFVCHPPQEKNPSVIAECQHTNMTGVAFGFPTKDYQISIGPTKKVDMIGADFSGRISKKDYVGLFRKIEQLFPKKDETGTFHEGTVLRDVWRANNNAAVILLLMNGVPPITESSLGITFWSPRAMAEADKNNK</sequence>
<evidence type="ECO:0000313" key="3">
    <source>
        <dbReference type="Proteomes" id="UP000244223"/>
    </source>
</evidence>
<feature type="signal peptide" evidence="1">
    <location>
        <begin position="1"/>
        <end position="18"/>
    </location>
</feature>
<comment type="caution">
    <text evidence="2">The sequence shown here is derived from an EMBL/GenBank/DDBJ whole genome shotgun (WGS) entry which is preliminary data.</text>
</comment>
<evidence type="ECO:0000313" key="2">
    <source>
        <dbReference type="EMBL" id="PTQ85288.1"/>
    </source>
</evidence>
<gene>
    <name evidence="2" type="ORF">C8N29_1531</name>
</gene>
<dbReference type="AlphaFoldDB" id="A0A2T5IN90"/>
<name>A0A2T5IN90_9GAMM</name>
<keyword evidence="1" id="KW-0732">Signal</keyword>
<evidence type="ECO:0000256" key="1">
    <source>
        <dbReference type="SAM" id="SignalP"/>
    </source>
</evidence>
<protein>
    <submittedName>
        <fullName evidence="2">Uncharacterized protein</fullName>
    </submittedName>
</protein>
<proteinExistence type="predicted"/>
<keyword evidence="3" id="KW-1185">Reference proteome</keyword>
<accession>A0A2T5IN90</accession>
<reference evidence="2 3" key="1">
    <citation type="submission" date="2018-04" db="EMBL/GenBank/DDBJ databases">
        <title>Genomic Encyclopedia of Archaeal and Bacterial Type Strains, Phase II (KMG-II): from individual species to whole genera.</title>
        <authorList>
            <person name="Goeker M."/>
        </authorList>
    </citation>
    <scope>NUCLEOTIDE SEQUENCE [LARGE SCALE GENOMIC DNA]</scope>
    <source>
        <strain evidence="2 3">DSM 5822</strain>
    </source>
</reference>
<dbReference type="Proteomes" id="UP000244223">
    <property type="component" value="Unassembled WGS sequence"/>
</dbReference>
<organism evidence="2 3">
    <name type="scientific">Agitococcus lubricus</name>
    <dbReference type="NCBI Taxonomy" id="1077255"/>
    <lineage>
        <taxon>Bacteria</taxon>
        <taxon>Pseudomonadati</taxon>
        <taxon>Pseudomonadota</taxon>
        <taxon>Gammaproteobacteria</taxon>
        <taxon>Moraxellales</taxon>
        <taxon>Moraxellaceae</taxon>
        <taxon>Agitococcus</taxon>
    </lineage>
</organism>